<organism evidence="2 3">
    <name type="scientific">Coemansia javaensis</name>
    <dbReference type="NCBI Taxonomy" id="2761396"/>
    <lineage>
        <taxon>Eukaryota</taxon>
        <taxon>Fungi</taxon>
        <taxon>Fungi incertae sedis</taxon>
        <taxon>Zoopagomycota</taxon>
        <taxon>Kickxellomycotina</taxon>
        <taxon>Kickxellomycetes</taxon>
        <taxon>Kickxellales</taxon>
        <taxon>Kickxellaceae</taxon>
        <taxon>Coemansia</taxon>
    </lineage>
</organism>
<feature type="region of interest" description="Disordered" evidence="1">
    <location>
        <begin position="1"/>
        <end position="20"/>
    </location>
</feature>
<evidence type="ECO:0000313" key="2">
    <source>
        <dbReference type="EMBL" id="KAJ2783890.1"/>
    </source>
</evidence>
<gene>
    <name evidence="2" type="ORF">H4R18_001446</name>
</gene>
<evidence type="ECO:0000256" key="1">
    <source>
        <dbReference type="SAM" id="MobiDB-lite"/>
    </source>
</evidence>
<proteinExistence type="predicted"/>
<comment type="caution">
    <text evidence="2">The sequence shown here is derived from an EMBL/GenBank/DDBJ whole genome shotgun (WGS) entry which is preliminary data.</text>
</comment>
<protein>
    <submittedName>
        <fullName evidence="2">Uncharacterized protein</fullName>
    </submittedName>
</protein>
<sequence>MEANVQRAPPAPRQYSPTPETMSVVTMQVRTYTGSPDVDLVCADRWIETTRAAEVKWGMVVPDQAMLAALLDKLEGPAREAAERARVETTEALFSVLRDSFPRPAFQRALVERIRSGHAFRGLRRITAVYRLRALAAELDDQPAGLLALARATQRLFERPWSRVGCRLDTISWESLDAALAALKDELARDECVQPRLFGAALADA</sequence>
<dbReference type="Proteomes" id="UP001140217">
    <property type="component" value="Unassembled WGS sequence"/>
</dbReference>
<dbReference type="AlphaFoldDB" id="A0A9W8HH55"/>
<accession>A0A9W8HH55</accession>
<evidence type="ECO:0000313" key="3">
    <source>
        <dbReference type="Proteomes" id="UP001140217"/>
    </source>
</evidence>
<dbReference type="EMBL" id="JANBUL010000037">
    <property type="protein sequence ID" value="KAJ2783890.1"/>
    <property type="molecule type" value="Genomic_DNA"/>
</dbReference>
<keyword evidence="3" id="KW-1185">Reference proteome</keyword>
<reference evidence="2" key="1">
    <citation type="submission" date="2022-07" db="EMBL/GenBank/DDBJ databases">
        <title>Phylogenomic reconstructions and comparative analyses of Kickxellomycotina fungi.</title>
        <authorList>
            <person name="Reynolds N.K."/>
            <person name="Stajich J.E."/>
            <person name="Barry K."/>
            <person name="Grigoriev I.V."/>
            <person name="Crous P."/>
            <person name="Smith M.E."/>
        </authorList>
    </citation>
    <scope>NUCLEOTIDE SEQUENCE</scope>
    <source>
        <strain evidence="2">NBRC 105414</strain>
    </source>
</reference>
<name>A0A9W8HH55_9FUNG</name>